<keyword evidence="4" id="KW-1185">Reference proteome</keyword>
<protein>
    <recommendedName>
        <fullName evidence="5">DUF3617 family protein</fullName>
    </recommendedName>
</protein>
<sequence>MRYATSIFFLPALALAACSDTEDTSPANEKAIEAEGEMQAGGSDLTDGEEGRRMLEANSPSEPTESGAGPNEQPSAETIPLTPGVYVRAGTSCENPANAAFRVWDGDGLSGSATRDCRGTIVSHDGNRYTIANSCENTYDGSRTTERLTMTVTDQVHFSIAGSEFESCSMAQVPDALQEMVTG</sequence>
<dbReference type="RefSeq" id="WP_120047853.1">
    <property type="nucleotide sequence ID" value="NZ_RAHX01000001.1"/>
</dbReference>
<feature type="chain" id="PRO_5019387048" description="DUF3617 family protein" evidence="2">
    <location>
        <begin position="17"/>
        <end position="183"/>
    </location>
</feature>
<dbReference type="AlphaFoldDB" id="A0A419RSU0"/>
<feature type="signal peptide" evidence="2">
    <location>
        <begin position="1"/>
        <end position="16"/>
    </location>
</feature>
<organism evidence="3 4">
    <name type="scientific">Aurantiacibacter aquimixticola</name>
    <dbReference type="NCBI Taxonomy" id="1958945"/>
    <lineage>
        <taxon>Bacteria</taxon>
        <taxon>Pseudomonadati</taxon>
        <taxon>Pseudomonadota</taxon>
        <taxon>Alphaproteobacteria</taxon>
        <taxon>Sphingomonadales</taxon>
        <taxon>Erythrobacteraceae</taxon>
        <taxon>Aurantiacibacter</taxon>
    </lineage>
</organism>
<comment type="caution">
    <text evidence="3">The sequence shown here is derived from an EMBL/GenBank/DDBJ whole genome shotgun (WGS) entry which is preliminary data.</text>
</comment>
<evidence type="ECO:0000256" key="2">
    <source>
        <dbReference type="SAM" id="SignalP"/>
    </source>
</evidence>
<feature type="region of interest" description="Disordered" evidence="1">
    <location>
        <begin position="32"/>
        <end position="79"/>
    </location>
</feature>
<reference evidence="3 4" key="1">
    <citation type="journal article" date="2017" name="Int. J. Syst. Evol. Microbiol.">
        <title>Erythrobacter aquimixticola sp. nov., isolated from the junction between the ocean and a freshwater spring.</title>
        <authorList>
            <person name="Park S."/>
            <person name="Jung Y.T."/>
            <person name="Choi S.J."/>
            <person name="Yoon J.H."/>
        </authorList>
    </citation>
    <scope>NUCLEOTIDE SEQUENCE [LARGE SCALE GENOMIC DNA]</scope>
    <source>
        <strain evidence="3 4">JSSK-14</strain>
    </source>
</reference>
<evidence type="ECO:0008006" key="5">
    <source>
        <dbReference type="Google" id="ProtNLM"/>
    </source>
</evidence>
<keyword evidence="2" id="KW-0732">Signal</keyword>
<dbReference type="Proteomes" id="UP000285232">
    <property type="component" value="Unassembled WGS sequence"/>
</dbReference>
<accession>A0A419RSU0</accession>
<dbReference type="PROSITE" id="PS51257">
    <property type="entry name" value="PROKAR_LIPOPROTEIN"/>
    <property type="match status" value="1"/>
</dbReference>
<dbReference type="OrthoDB" id="8778063at2"/>
<name>A0A419RSU0_9SPHN</name>
<evidence type="ECO:0000313" key="4">
    <source>
        <dbReference type="Proteomes" id="UP000285232"/>
    </source>
</evidence>
<proteinExistence type="predicted"/>
<gene>
    <name evidence="3" type="ORF">D6201_05205</name>
</gene>
<evidence type="ECO:0000256" key="1">
    <source>
        <dbReference type="SAM" id="MobiDB-lite"/>
    </source>
</evidence>
<dbReference type="EMBL" id="RAHX01000001">
    <property type="protein sequence ID" value="RJY08839.1"/>
    <property type="molecule type" value="Genomic_DNA"/>
</dbReference>
<evidence type="ECO:0000313" key="3">
    <source>
        <dbReference type="EMBL" id="RJY08839.1"/>
    </source>
</evidence>